<gene>
    <name evidence="1" type="ORF">VNO77_08822</name>
</gene>
<name>A0AAN9QWB1_CANGL</name>
<protein>
    <submittedName>
        <fullName evidence="1">Uncharacterized protein</fullName>
    </submittedName>
</protein>
<dbReference type="PANTHER" id="PTHR46700">
    <property type="entry name" value="ARM REPEAT SUPERFAMILY PROTEIN"/>
    <property type="match status" value="1"/>
</dbReference>
<organism evidence="1 2">
    <name type="scientific">Canavalia gladiata</name>
    <name type="common">Sword bean</name>
    <name type="synonym">Dolichos gladiatus</name>
    <dbReference type="NCBI Taxonomy" id="3824"/>
    <lineage>
        <taxon>Eukaryota</taxon>
        <taxon>Viridiplantae</taxon>
        <taxon>Streptophyta</taxon>
        <taxon>Embryophyta</taxon>
        <taxon>Tracheophyta</taxon>
        <taxon>Spermatophyta</taxon>
        <taxon>Magnoliopsida</taxon>
        <taxon>eudicotyledons</taxon>
        <taxon>Gunneridae</taxon>
        <taxon>Pentapetalae</taxon>
        <taxon>rosids</taxon>
        <taxon>fabids</taxon>
        <taxon>Fabales</taxon>
        <taxon>Fabaceae</taxon>
        <taxon>Papilionoideae</taxon>
        <taxon>50 kb inversion clade</taxon>
        <taxon>NPAAA clade</taxon>
        <taxon>indigoferoid/millettioid clade</taxon>
        <taxon>Phaseoleae</taxon>
        <taxon>Canavalia</taxon>
    </lineage>
</organism>
<keyword evidence="2" id="KW-1185">Reference proteome</keyword>
<dbReference type="PANTHER" id="PTHR46700:SF1">
    <property type="entry name" value="ARM REPEAT SUPERFAMILY PROTEIN"/>
    <property type="match status" value="1"/>
</dbReference>
<proteinExistence type="predicted"/>
<comment type="caution">
    <text evidence="1">The sequence shown here is derived from an EMBL/GenBank/DDBJ whole genome shotgun (WGS) entry which is preliminary data.</text>
</comment>
<dbReference type="EMBL" id="JAYMYQ010000002">
    <property type="protein sequence ID" value="KAK7350327.1"/>
    <property type="molecule type" value="Genomic_DNA"/>
</dbReference>
<accession>A0AAN9QWB1</accession>
<dbReference type="AlphaFoldDB" id="A0AAN9QWB1"/>
<sequence length="80" mass="8562">MLGAIPPLVGKLDLEDFYSHITSLHALLNLGIINDANKVAFTKIGEAYRIADCNGLANISVILETNLVSFLVSMVGDMGE</sequence>
<dbReference type="Proteomes" id="UP001367508">
    <property type="component" value="Unassembled WGS sequence"/>
</dbReference>
<evidence type="ECO:0000313" key="2">
    <source>
        <dbReference type="Proteomes" id="UP001367508"/>
    </source>
</evidence>
<evidence type="ECO:0000313" key="1">
    <source>
        <dbReference type="EMBL" id="KAK7350327.1"/>
    </source>
</evidence>
<reference evidence="1 2" key="1">
    <citation type="submission" date="2024-01" db="EMBL/GenBank/DDBJ databases">
        <title>The genomes of 5 underutilized Papilionoideae crops provide insights into root nodulation and disease resistanc.</title>
        <authorList>
            <person name="Jiang F."/>
        </authorList>
    </citation>
    <scope>NUCLEOTIDE SEQUENCE [LARGE SCALE GENOMIC DNA]</scope>
    <source>
        <strain evidence="1">LVBAO_FW01</strain>
        <tissue evidence="1">Leaves</tissue>
    </source>
</reference>